<accession>A0AAD9QIF1</accession>
<dbReference type="EMBL" id="JARQWQ010000031">
    <property type="protein sequence ID" value="KAK2561913.1"/>
    <property type="molecule type" value="Genomic_DNA"/>
</dbReference>
<sequence>MCEMKLKNLKRSYVNCVDHNNTSGNDPKNRNFFAELHESFSCDDAIQPQAIWMALSVSKGQPAMKGEAVHSHHQQAMGRMHLFW</sequence>
<reference evidence="1" key="2">
    <citation type="journal article" date="2023" name="Science">
        <title>Genomic signatures of disease resistance in endangered staghorn corals.</title>
        <authorList>
            <person name="Vollmer S.V."/>
            <person name="Selwyn J.D."/>
            <person name="Despard B.A."/>
            <person name="Roesel C.L."/>
        </authorList>
    </citation>
    <scope>NUCLEOTIDE SEQUENCE</scope>
    <source>
        <strain evidence="1">K2</strain>
    </source>
</reference>
<evidence type="ECO:0000313" key="2">
    <source>
        <dbReference type="Proteomes" id="UP001249851"/>
    </source>
</evidence>
<evidence type="ECO:0000313" key="1">
    <source>
        <dbReference type="EMBL" id="KAK2561913.1"/>
    </source>
</evidence>
<reference evidence="1" key="1">
    <citation type="journal article" date="2023" name="G3 (Bethesda)">
        <title>Whole genome assembly and annotation of the endangered Caribbean coral Acropora cervicornis.</title>
        <authorList>
            <person name="Selwyn J.D."/>
            <person name="Vollmer S.V."/>
        </authorList>
    </citation>
    <scope>NUCLEOTIDE SEQUENCE</scope>
    <source>
        <strain evidence="1">K2</strain>
    </source>
</reference>
<dbReference type="Proteomes" id="UP001249851">
    <property type="component" value="Unassembled WGS sequence"/>
</dbReference>
<proteinExistence type="predicted"/>
<organism evidence="1 2">
    <name type="scientific">Acropora cervicornis</name>
    <name type="common">Staghorn coral</name>
    <dbReference type="NCBI Taxonomy" id="6130"/>
    <lineage>
        <taxon>Eukaryota</taxon>
        <taxon>Metazoa</taxon>
        <taxon>Cnidaria</taxon>
        <taxon>Anthozoa</taxon>
        <taxon>Hexacorallia</taxon>
        <taxon>Scleractinia</taxon>
        <taxon>Astrocoeniina</taxon>
        <taxon>Acroporidae</taxon>
        <taxon>Acropora</taxon>
    </lineage>
</organism>
<name>A0AAD9QIF1_ACRCE</name>
<dbReference type="AlphaFoldDB" id="A0AAD9QIF1"/>
<gene>
    <name evidence="1" type="ORF">P5673_015320</name>
</gene>
<comment type="caution">
    <text evidence="1">The sequence shown here is derived from an EMBL/GenBank/DDBJ whole genome shotgun (WGS) entry which is preliminary data.</text>
</comment>
<keyword evidence="2" id="KW-1185">Reference proteome</keyword>
<protein>
    <submittedName>
        <fullName evidence="1">Uncharacterized protein</fullName>
    </submittedName>
</protein>